<protein>
    <submittedName>
        <fullName evidence="2">BTB/POZ domain-containing protein KCTD6</fullName>
    </submittedName>
</protein>
<dbReference type="PROSITE" id="PS50097">
    <property type="entry name" value="BTB"/>
    <property type="match status" value="1"/>
</dbReference>
<reference evidence="2 3" key="1">
    <citation type="journal article" date="2021" name="Elife">
        <title>Chloroplast acquisition without the gene transfer in kleptoplastic sea slugs, Plakobranchus ocellatus.</title>
        <authorList>
            <person name="Maeda T."/>
            <person name="Takahashi S."/>
            <person name="Yoshida T."/>
            <person name="Shimamura S."/>
            <person name="Takaki Y."/>
            <person name="Nagai Y."/>
            <person name="Toyoda A."/>
            <person name="Suzuki Y."/>
            <person name="Arimoto A."/>
            <person name="Ishii H."/>
            <person name="Satoh N."/>
            <person name="Nishiyama T."/>
            <person name="Hasebe M."/>
            <person name="Maruyama T."/>
            <person name="Minagawa J."/>
            <person name="Obokata J."/>
            <person name="Shigenobu S."/>
        </authorList>
    </citation>
    <scope>NUCLEOTIDE SEQUENCE [LARGE SCALE GENOMIC DNA]</scope>
</reference>
<proteinExistence type="predicted"/>
<dbReference type="Gene3D" id="3.30.710.10">
    <property type="entry name" value="Potassium Channel Kv1.1, Chain A"/>
    <property type="match status" value="1"/>
</dbReference>
<dbReference type="InterPro" id="IPR000210">
    <property type="entry name" value="BTB/POZ_dom"/>
</dbReference>
<dbReference type="EMBL" id="BMAT01010075">
    <property type="protein sequence ID" value="GFS19704.1"/>
    <property type="molecule type" value="Genomic_DNA"/>
</dbReference>
<dbReference type="Proteomes" id="UP000762676">
    <property type="component" value="Unassembled WGS sequence"/>
</dbReference>
<name>A0AAV4JCE9_9GAST</name>
<dbReference type="SMART" id="SM00225">
    <property type="entry name" value="BTB"/>
    <property type="match status" value="1"/>
</dbReference>
<comment type="caution">
    <text evidence="2">The sequence shown here is derived from an EMBL/GenBank/DDBJ whole genome shotgun (WGS) entry which is preliminary data.</text>
</comment>
<keyword evidence="3" id="KW-1185">Reference proteome</keyword>
<dbReference type="SUPFAM" id="SSF54695">
    <property type="entry name" value="POZ domain"/>
    <property type="match status" value="1"/>
</dbReference>
<dbReference type="PANTHER" id="PTHR14499">
    <property type="entry name" value="POTASSIUM CHANNEL TETRAMERIZATION DOMAIN-CONTAINING"/>
    <property type="match status" value="1"/>
</dbReference>
<sequence>MDSVITLNVGGTLYTTTRATLLKYPDSMLGSLVSNDYASTLDPNGHLFIDRDGEAFKYILNFLRSSQLCVPSDFANIDLLAAEADFYQVIPLIDAIKGYQEEKARHKCRLYFLEIVEVRTGSLAVMPTCNSRVKVMMIGRKDVLKTLPLTVTGIDFNERLCYSEPTDYAEFELFGPSSRQRVGEELANLGWTLVSSNLSSSSGIDTRNQGAVHFYLEHTFRDRWSQSLEPGHLVQPNQKHEKEQLHLNNSHSYTSHAHVPQ</sequence>
<dbReference type="Pfam" id="PF02214">
    <property type="entry name" value="BTB_2"/>
    <property type="match status" value="1"/>
</dbReference>
<dbReference type="AlphaFoldDB" id="A0AAV4JCE9"/>
<gene>
    <name evidence="2" type="ORF">ElyMa_005039600</name>
</gene>
<feature type="domain" description="BTB" evidence="1">
    <location>
        <begin position="1"/>
        <end position="72"/>
    </location>
</feature>
<dbReference type="PANTHER" id="PTHR14499:SF144">
    <property type="entry name" value="POTASSIUM CHANNEL TETRAMERISATION-TYPE BTB DOMAIN-CONTAINING PROTEIN"/>
    <property type="match status" value="1"/>
</dbReference>
<evidence type="ECO:0000313" key="3">
    <source>
        <dbReference type="Proteomes" id="UP000762676"/>
    </source>
</evidence>
<accession>A0AAV4JCE9</accession>
<dbReference type="InterPro" id="IPR011333">
    <property type="entry name" value="SKP1/BTB/POZ_sf"/>
</dbReference>
<evidence type="ECO:0000313" key="2">
    <source>
        <dbReference type="EMBL" id="GFS19704.1"/>
    </source>
</evidence>
<evidence type="ECO:0000259" key="1">
    <source>
        <dbReference type="PROSITE" id="PS50097"/>
    </source>
</evidence>
<organism evidence="2 3">
    <name type="scientific">Elysia marginata</name>
    <dbReference type="NCBI Taxonomy" id="1093978"/>
    <lineage>
        <taxon>Eukaryota</taxon>
        <taxon>Metazoa</taxon>
        <taxon>Spiralia</taxon>
        <taxon>Lophotrochozoa</taxon>
        <taxon>Mollusca</taxon>
        <taxon>Gastropoda</taxon>
        <taxon>Heterobranchia</taxon>
        <taxon>Euthyneura</taxon>
        <taxon>Panpulmonata</taxon>
        <taxon>Sacoglossa</taxon>
        <taxon>Placobranchoidea</taxon>
        <taxon>Plakobranchidae</taxon>
        <taxon>Elysia</taxon>
    </lineage>
</organism>
<dbReference type="GO" id="GO:0051260">
    <property type="term" value="P:protein homooligomerization"/>
    <property type="evidence" value="ECO:0007669"/>
    <property type="project" value="InterPro"/>
</dbReference>
<dbReference type="InterPro" id="IPR003131">
    <property type="entry name" value="T1-type_BTB"/>
</dbReference>